<evidence type="ECO:0000313" key="2">
    <source>
        <dbReference type="Proteomes" id="UP000294003"/>
    </source>
</evidence>
<proteinExistence type="predicted"/>
<sequence length="513" mass="57269">MPQEITLSTSFTNLVRRKSRVCCKIDICDEELPDIEAQINNHIQGQHADALEQRELPWLILKARKGGEEASSRAAVSANRQKSPSSSLEHMLAFIYLAYSMTALLYETVPAFEDALIEFLGDLGRYRMPIEDDHIRDREAWTSVSRFWHSKASDKAPTTGRLYHHLAILAPPNALQQLFYFARSLCMPRPPASAWESIRAFFDPIIKPTAQLPKLPHTPFGSIDAAFARAHEILLSSQRREDLKPAADAVPDMLDDQIRVRASSPGDRDRLPKAGNQRGYISALLPRLSSQLLPWLGSALPIYALLGSVSASPIPETGDNDKGTTTTADAPPLDITWAVLALSTLGATAFYSAVHKDFGNFLSLGMAVTNMGYLFEALVFQETDAAPSRMLTCAALLVPEQNQQVPLMGEIYKREMRIVIWLGAGLTDDLPLARRRDEKDRIERIWASEWFQRLWTIQEFFLAQDGRLHCRRRHLRSRAALHVLRQRRGVAAGRHARAAAVPHAELAAGSAES</sequence>
<dbReference type="InterPro" id="IPR011990">
    <property type="entry name" value="TPR-like_helical_dom_sf"/>
</dbReference>
<gene>
    <name evidence="1" type="ORF">DL762_008558</name>
</gene>
<keyword evidence="2" id="KW-1185">Reference proteome</keyword>
<dbReference type="PANTHER" id="PTHR15696:SF0">
    <property type="entry name" value="TELOMERASE-BINDING PROTEIN EST1A"/>
    <property type="match status" value="1"/>
</dbReference>
<accession>A0ABY0GZ56</accession>
<dbReference type="Proteomes" id="UP000294003">
    <property type="component" value="Unassembled WGS sequence"/>
</dbReference>
<protein>
    <recommendedName>
        <fullName evidence="3">Heterokaryon incompatibility domain-containing protein</fullName>
    </recommendedName>
</protein>
<organism evidence="1 2">
    <name type="scientific">Monosporascus cannonballus</name>
    <dbReference type="NCBI Taxonomy" id="155416"/>
    <lineage>
        <taxon>Eukaryota</taxon>
        <taxon>Fungi</taxon>
        <taxon>Dikarya</taxon>
        <taxon>Ascomycota</taxon>
        <taxon>Pezizomycotina</taxon>
        <taxon>Sordariomycetes</taxon>
        <taxon>Xylariomycetidae</taxon>
        <taxon>Xylariales</taxon>
        <taxon>Xylariales incertae sedis</taxon>
        <taxon>Monosporascus</taxon>
    </lineage>
</organism>
<dbReference type="Gene3D" id="1.25.40.10">
    <property type="entry name" value="Tetratricopeptide repeat domain"/>
    <property type="match status" value="1"/>
</dbReference>
<evidence type="ECO:0008006" key="3">
    <source>
        <dbReference type="Google" id="ProtNLM"/>
    </source>
</evidence>
<dbReference type="EMBL" id="QJNS01000366">
    <property type="protein sequence ID" value="RYO78705.1"/>
    <property type="molecule type" value="Genomic_DNA"/>
</dbReference>
<dbReference type="InterPro" id="IPR045153">
    <property type="entry name" value="Est1/Ebs1-like"/>
</dbReference>
<evidence type="ECO:0000313" key="1">
    <source>
        <dbReference type="EMBL" id="RYO78705.1"/>
    </source>
</evidence>
<dbReference type="PANTHER" id="PTHR15696">
    <property type="entry name" value="SMG-7 SUPPRESSOR WITH MORPHOLOGICAL EFFECT ON GENITALIA PROTEIN 7"/>
    <property type="match status" value="1"/>
</dbReference>
<reference evidence="1 2" key="1">
    <citation type="submission" date="2018-06" db="EMBL/GenBank/DDBJ databases">
        <title>Complete Genomes of Monosporascus.</title>
        <authorList>
            <person name="Robinson A.J."/>
            <person name="Natvig D.O."/>
        </authorList>
    </citation>
    <scope>NUCLEOTIDE SEQUENCE [LARGE SCALE GENOMIC DNA]</scope>
    <source>
        <strain evidence="1 2">CBS 609.92</strain>
    </source>
</reference>
<comment type="caution">
    <text evidence="1">The sequence shown here is derived from an EMBL/GenBank/DDBJ whole genome shotgun (WGS) entry which is preliminary data.</text>
</comment>
<dbReference type="SUPFAM" id="SSF48452">
    <property type="entry name" value="TPR-like"/>
    <property type="match status" value="1"/>
</dbReference>
<name>A0ABY0GZ56_9PEZI</name>